<reference evidence="1 2" key="2">
    <citation type="journal article" date="2022" name="Mol. Ecol. Resour.">
        <title>The genomes of chicory, endive, great burdock and yacon provide insights into Asteraceae paleo-polyploidization history and plant inulin production.</title>
        <authorList>
            <person name="Fan W."/>
            <person name="Wang S."/>
            <person name="Wang H."/>
            <person name="Wang A."/>
            <person name="Jiang F."/>
            <person name="Liu H."/>
            <person name="Zhao H."/>
            <person name="Xu D."/>
            <person name="Zhang Y."/>
        </authorList>
    </citation>
    <scope>NUCLEOTIDE SEQUENCE [LARGE SCALE GENOMIC DNA]</scope>
    <source>
        <strain evidence="2">cv. Yunnan</strain>
        <tissue evidence="1">Leaves</tissue>
    </source>
</reference>
<name>A0ACB9JJ91_9ASTR</name>
<comment type="caution">
    <text evidence="1">The sequence shown here is derived from an EMBL/GenBank/DDBJ whole genome shotgun (WGS) entry which is preliminary data.</text>
</comment>
<proteinExistence type="predicted"/>
<gene>
    <name evidence="1" type="ORF">L1987_07793</name>
</gene>
<organism evidence="1 2">
    <name type="scientific">Smallanthus sonchifolius</name>
    <dbReference type="NCBI Taxonomy" id="185202"/>
    <lineage>
        <taxon>Eukaryota</taxon>
        <taxon>Viridiplantae</taxon>
        <taxon>Streptophyta</taxon>
        <taxon>Embryophyta</taxon>
        <taxon>Tracheophyta</taxon>
        <taxon>Spermatophyta</taxon>
        <taxon>Magnoliopsida</taxon>
        <taxon>eudicotyledons</taxon>
        <taxon>Gunneridae</taxon>
        <taxon>Pentapetalae</taxon>
        <taxon>asterids</taxon>
        <taxon>campanulids</taxon>
        <taxon>Asterales</taxon>
        <taxon>Asteraceae</taxon>
        <taxon>Asteroideae</taxon>
        <taxon>Heliantheae alliance</taxon>
        <taxon>Millerieae</taxon>
        <taxon>Smallanthus</taxon>
    </lineage>
</organism>
<dbReference type="Proteomes" id="UP001056120">
    <property type="component" value="Linkage Group LG03"/>
</dbReference>
<dbReference type="EMBL" id="CM042020">
    <property type="protein sequence ID" value="KAI3820249.1"/>
    <property type="molecule type" value="Genomic_DNA"/>
</dbReference>
<sequence>MASALESLCGQAYDAKQYHMLGIYLQRSWVVLLIGSVLLLPLFIFATPVLKLTGQPKNVAELAGTVAELAGTVATWLIPMHMSFVYQFSLVRFLQCQLKTAVIGWVSGLALAFHLFVNWYFVYKYKMGVVGAAIVLDVSWLESFYYSVMVIEAGSLGNTEIDIDALSICVRVANKLGAGNAKGAIFATKISLLTSIIIGLFFCAIILAFPDKLAMIFTSNDTVISMVNELSVLLSLTVLFSCIQPVFTGVALGCGWQSQVAIVNLGSYCVVSVPLGVVLESTTIADETETTTSTFFDEAVLTLLGKECKEVVKKGYQNENDIPKPLLEAIGQALLLQLQFQVTPSPGSSRFTITRVFALRQQHLLPETTPPPTTLAREKDSIPETGTSSTAKRRLFQIEVNFFY</sequence>
<reference evidence="2" key="1">
    <citation type="journal article" date="2022" name="Mol. Ecol. Resour.">
        <title>The genomes of chicory, endive, great burdock and yacon provide insights into Asteraceae palaeo-polyploidization history and plant inulin production.</title>
        <authorList>
            <person name="Fan W."/>
            <person name="Wang S."/>
            <person name="Wang H."/>
            <person name="Wang A."/>
            <person name="Jiang F."/>
            <person name="Liu H."/>
            <person name="Zhao H."/>
            <person name="Xu D."/>
            <person name="Zhang Y."/>
        </authorList>
    </citation>
    <scope>NUCLEOTIDE SEQUENCE [LARGE SCALE GENOMIC DNA]</scope>
    <source>
        <strain evidence="2">cv. Yunnan</strain>
    </source>
</reference>
<evidence type="ECO:0000313" key="1">
    <source>
        <dbReference type="EMBL" id="KAI3820249.1"/>
    </source>
</evidence>
<evidence type="ECO:0000313" key="2">
    <source>
        <dbReference type="Proteomes" id="UP001056120"/>
    </source>
</evidence>
<keyword evidence="2" id="KW-1185">Reference proteome</keyword>
<protein>
    <submittedName>
        <fullName evidence="1">Uncharacterized protein</fullName>
    </submittedName>
</protein>
<accession>A0ACB9JJ91</accession>